<dbReference type="EMBL" id="JAMZFW010000004">
    <property type="protein sequence ID" value="MCP1101644.1"/>
    <property type="molecule type" value="Genomic_DNA"/>
</dbReference>
<evidence type="ECO:0000313" key="6">
    <source>
        <dbReference type="Proteomes" id="UP001523566"/>
    </source>
</evidence>
<dbReference type="HAMAP" id="MF_00376">
    <property type="entry name" value="Dephospho_CoA_kinase"/>
    <property type="match status" value="1"/>
</dbReference>
<accession>A0ABT1E737</accession>
<dbReference type="CDD" id="cd02022">
    <property type="entry name" value="DPCK"/>
    <property type="match status" value="1"/>
</dbReference>
<name>A0ABT1E737_9FIRM</name>
<keyword evidence="3" id="KW-0173">Coenzyme A biosynthesis</keyword>
<dbReference type="NCBIfam" id="TIGR00152">
    <property type="entry name" value="dephospho-CoA kinase"/>
    <property type="match status" value="1"/>
</dbReference>
<organism evidence="5 6">
    <name type="scientific">Aequitasia blattaphilus</name>
    <dbReference type="NCBI Taxonomy" id="2949332"/>
    <lineage>
        <taxon>Bacteria</taxon>
        <taxon>Bacillati</taxon>
        <taxon>Bacillota</taxon>
        <taxon>Clostridia</taxon>
        <taxon>Lachnospirales</taxon>
        <taxon>Lachnospiraceae</taxon>
        <taxon>Aequitasia</taxon>
    </lineage>
</organism>
<dbReference type="SUPFAM" id="SSF52540">
    <property type="entry name" value="P-loop containing nucleoside triphosphate hydrolases"/>
    <property type="match status" value="1"/>
</dbReference>
<comment type="similarity">
    <text evidence="3">Belongs to the CoaE family.</text>
</comment>
<dbReference type="RefSeq" id="WP_262065429.1">
    <property type="nucleotide sequence ID" value="NZ_JAMXOD010000004.1"/>
</dbReference>
<dbReference type="PANTHER" id="PTHR10695:SF46">
    <property type="entry name" value="BIFUNCTIONAL COENZYME A SYNTHASE-RELATED"/>
    <property type="match status" value="1"/>
</dbReference>
<keyword evidence="1 3" id="KW-0547">Nucleotide-binding</keyword>
<dbReference type="Proteomes" id="UP001523566">
    <property type="component" value="Unassembled WGS sequence"/>
</dbReference>
<keyword evidence="3 5" id="KW-0418">Kinase</keyword>
<dbReference type="PROSITE" id="PS51219">
    <property type="entry name" value="DPCK"/>
    <property type="match status" value="1"/>
</dbReference>
<keyword evidence="6" id="KW-1185">Reference proteome</keyword>
<keyword evidence="3" id="KW-0963">Cytoplasm</keyword>
<keyword evidence="2 3" id="KW-0067">ATP-binding</keyword>
<comment type="function">
    <text evidence="3">Catalyzes the phosphorylation of the 3'-hydroxyl group of dephosphocoenzyme A to form coenzyme A.</text>
</comment>
<dbReference type="Gene3D" id="3.40.50.300">
    <property type="entry name" value="P-loop containing nucleotide triphosphate hydrolases"/>
    <property type="match status" value="1"/>
</dbReference>
<dbReference type="Pfam" id="PF01121">
    <property type="entry name" value="CoaE"/>
    <property type="match status" value="1"/>
</dbReference>
<evidence type="ECO:0000256" key="2">
    <source>
        <dbReference type="ARBA" id="ARBA00022840"/>
    </source>
</evidence>
<protein>
    <recommendedName>
        <fullName evidence="3 4">Dephospho-CoA kinase</fullName>
        <ecNumber evidence="3 4">2.7.1.24</ecNumber>
    </recommendedName>
    <alternativeName>
        <fullName evidence="3">Dephosphocoenzyme A kinase</fullName>
    </alternativeName>
</protein>
<gene>
    <name evidence="3 5" type="primary">coaE</name>
    <name evidence="5" type="ORF">NK125_04350</name>
</gene>
<dbReference type="GO" id="GO:0004140">
    <property type="term" value="F:dephospho-CoA kinase activity"/>
    <property type="evidence" value="ECO:0007669"/>
    <property type="project" value="UniProtKB-EC"/>
</dbReference>
<proteinExistence type="inferred from homology"/>
<dbReference type="InterPro" id="IPR027417">
    <property type="entry name" value="P-loop_NTPase"/>
</dbReference>
<evidence type="ECO:0000256" key="4">
    <source>
        <dbReference type="NCBIfam" id="TIGR00152"/>
    </source>
</evidence>
<dbReference type="EC" id="2.7.1.24" evidence="3 4"/>
<comment type="subcellular location">
    <subcellularLocation>
        <location evidence="3">Cytoplasm</location>
    </subcellularLocation>
</comment>
<reference evidence="5 6" key="1">
    <citation type="journal article" date="2022" name="Genome Biol. Evol.">
        <title>Host diet, physiology and behaviors set the stage for Lachnospiraceae cladogenesis.</title>
        <authorList>
            <person name="Vera-Ponce De Leon A."/>
            <person name="Schneider M."/>
            <person name="Jahnes B.C."/>
            <person name="Sadowski V."/>
            <person name="Camuy-Velez L.A."/>
            <person name="Duan J."/>
            <person name="Sabree Z.L."/>
        </authorList>
    </citation>
    <scope>NUCLEOTIDE SEQUENCE [LARGE SCALE GENOMIC DNA]</scope>
    <source>
        <strain evidence="5 6">PAL113</strain>
    </source>
</reference>
<comment type="pathway">
    <text evidence="3">Cofactor biosynthesis; coenzyme A biosynthesis; CoA from (R)-pantothenate: step 5/5.</text>
</comment>
<dbReference type="PANTHER" id="PTHR10695">
    <property type="entry name" value="DEPHOSPHO-COA KINASE-RELATED"/>
    <property type="match status" value="1"/>
</dbReference>
<comment type="catalytic activity">
    <reaction evidence="3">
        <text>3'-dephospho-CoA + ATP = ADP + CoA + H(+)</text>
        <dbReference type="Rhea" id="RHEA:18245"/>
        <dbReference type="ChEBI" id="CHEBI:15378"/>
        <dbReference type="ChEBI" id="CHEBI:30616"/>
        <dbReference type="ChEBI" id="CHEBI:57287"/>
        <dbReference type="ChEBI" id="CHEBI:57328"/>
        <dbReference type="ChEBI" id="CHEBI:456216"/>
        <dbReference type="EC" id="2.7.1.24"/>
    </reaction>
</comment>
<dbReference type="InterPro" id="IPR001977">
    <property type="entry name" value="Depp_CoAkinase"/>
</dbReference>
<sequence length="196" mass="22537">MMVIGITGGIGSGKSDVLEYLHDQYGATIVKADEVAKKLQKKGTDQFQQIVELFGADVLDGRGALDRKKLSQIVFSNNDKLLKLNQIMHPGVKTEVKRMIEKEEKKGTNFFFIEAALLLEDHYEEICEEIWYIYVEDDIRMQRLKYARGYSSEKAMSIMKNQESKDAFFKNCDRVIDNNSTFLETTEQVDDIMKTL</sequence>
<evidence type="ECO:0000256" key="3">
    <source>
        <dbReference type="HAMAP-Rule" id="MF_00376"/>
    </source>
</evidence>
<keyword evidence="3 5" id="KW-0808">Transferase</keyword>
<comment type="caution">
    <text evidence="5">The sequence shown here is derived from an EMBL/GenBank/DDBJ whole genome shotgun (WGS) entry which is preliminary data.</text>
</comment>
<evidence type="ECO:0000256" key="1">
    <source>
        <dbReference type="ARBA" id="ARBA00022741"/>
    </source>
</evidence>
<evidence type="ECO:0000313" key="5">
    <source>
        <dbReference type="EMBL" id="MCP1101644.1"/>
    </source>
</evidence>
<feature type="binding site" evidence="3">
    <location>
        <begin position="11"/>
        <end position="16"/>
    </location>
    <ligand>
        <name>ATP</name>
        <dbReference type="ChEBI" id="CHEBI:30616"/>
    </ligand>
</feature>